<evidence type="ECO:0000313" key="1">
    <source>
        <dbReference type="EMBL" id="KUG03727.1"/>
    </source>
</evidence>
<protein>
    <recommendedName>
        <fullName evidence="2">DUF1836 domain-containing protein</fullName>
    </recommendedName>
</protein>
<dbReference type="InterPro" id="IPR014975">
    <property type="entry name" value="DUF1836"/>
</dbReference>
<reference evidence="1" key="1">
    <citation type="journal article" date="2015" name="Proc. Natl. Acad. Sci. U.S.A.">
        <title>Networks of energetic and metabolic interactions define dynamics in microbial communities.</title>
        <authorList>
            <person name="Embree M."/>
            <person name="Liu J.K."/>
            <person name="Al-Bassam M.M."/>
            <person name="Zengler K."/>
        </authorList>
    </citation>
    <scope>NUCLEOTIDE SEQUENCE</scope>
</reference>
<gene>
    <name evidence="1" type="ORF">ASZ90_018870</name>
</gene>
<dbReference type="Pfam" id="PF08876">
    <property type="entry name" value="DUF1836"/>
    <property type="match status" value="1"/>
</dbReference>
<accession>A0A0W8E521</accession>
<organism evidence="1">
    <name type="scientific">hydrocarbon metagenome</name>
    <dbReference type="NCBI Taxonomy" id="938273"/>
    <lineage>
        <taxon>unclassified sequences</taxon>
        <taxon>metagenomes</taxon>
        <taxon>ecological metagenomes</taxon>
    </lineage>
</organism>
<proteinExistence type="predicted"/>
<evidence type="ECO:0008006" key="2">
    <source>
        <dbReference type="Google" id="ProtNLM"/>
    </source>
</evidence>
<comment type="caution">
    <text evidence="1">The sequence shown here is derived from an EMBL/GenBank/DDBJ whole genome shotgun (WGS) entry which is preliminary data.</text>
</comment>
<dbReference type="PANTHER" id="PTHR40056">
    <property type="entry name" value="HYPOTHETICAL CYTOSOLIC PROTEIN"/>
    <property type="match status" value="1"/>
</dbReference>
<dbReference type="EMBL" id="LNQE01001870">
    <property type="protein sequence ID" value="KUG03727.1"/>
    <property type="molecule type" value="Genomic_DNA"/>
</dbReference>
<name>A0A0W8E521_9ZZZZ</name>
<dbReference type="AlphaFoldDB" id="A0A0W8E521"/>
<dbReference type="PANTHER" id="PTHR40056:SF1">
    <property type="entry name" value="DUF1836 DOMAIN-CONTAINING PROTEIN"/>
    <property type="match status" value="1"/>
</dbReference>
<sequence>MLNEENLAQLIREISSAAPVRTVDIPDIELYMDQVTTFIDNKLGPFKRNEKDKILTKAMINNYAKAGLLIPPKNKKYSKDNMILLILIYKLKQMLSINDIGELFTHLFGGLKEDDKFLEIVYDTFLEIEQDRYTRLEEYAFQDMESIKNLSHAVEEDSEQRQWFLLVMLLITRAETERRLAEKIIDTYF</sequence>